<proteinExistence type="inferred from homology"/>
<dbReference type="Pfam" id="PF00589">
    <property type="entry name" value="Phage_integrase"/>
    <property type="match status" value="1"/>
</dbReference>
<evidence type="ECO:0000256" key="2">
    <source>
        <dbReference type="ARBA" id="ARBA00022908"/>
    </source>
</evidence>
<evidence type="ECO:0000256" key="1">
    <source>
        <dbReference type="ARBA" id="ARBA00008857"/>
    </source>
</evidence>
<dbReference type="SUPFAM" id="SSF56349">
    <property type="entry name" value="DNA breaking-rejoining enzymes"/>
    <property type="match status" value="1"/>
</dbReference>
<sequence>MEEIIMASIQRYSTKKGIKWLYRVYIGIDEQTGKKKYVVKRGFENKKSASLACAKFEVQVSQGTVRKQNNITFNEVYIEWYANYVNTVRESTWNRTEGMFKNHIIPYFGQKRIATITTHEIQDAVNDWYANTIANYKRWYNYTVAVFDYAIKQEYMNKNPAKNIVLPKKHDVAGDKLPNFWSKEQLNRFFSCIDPNINLDIYTMFRVLAYVGCRRGELLALEWSDIDLNKQTIRINKTLTQGKGGKQIVQAPKTRNSRRTVPIDNRTTYWLKRWKMEQMRLYLILGFNTKKPHQLVFANTKNGYHSLNTPAKRLKKIIRNNNLKPEITIHGFRHSHISALLSAGVPVTAVQLRVGHASPEVTLSVYSHITAKQSRNAAEQLENYLEG</sequence>
<evidence type="ECO:0000256" key="3">
    <source>
        <dbReference type="ARBA" id="ARBA00023125"/>
    </source>
</evidence>
<evidence type="ECO:0000256" key="4">
    <source>
        <dbReference type="ARBA" id="ARBA00023172"/>
    </source>
</evidence>
<dbReference type="Gene3D" id="1.10.150.130">
    <property type="match status" value="1"/>
</dbReference>
<keyword evidence="7" id="KW-1185">Reference proteome</keyword>
<dbReference type="Gene3D" id="1.10.443.10">
    <property type="entry name" value="Intergrase catalytic core"/>
    <property type="match status" value="1"/>
</dbReference>
<evidence type="ECO:0000259" key="5">
    <source>
        <dbReference type="PROSITE" id="PS51898"/>
    </source>
</evidence>
<dbReference type="GO" id="GO:0006310">
    <property type="term" value="P:DNA recombination"/>
    <property type="evidence" value="ECO:0007669"/>
    <property type="project" value="UniProtKB-KW"/>
</dbReference>
<dbReference type="InterPro" id="IPR050808">
    <property type="entry name" value="Phage_Integrase"/>
</dbReference>
<dbReference type="PANTHER" id="PTHR30629">
    <property type="entry name" value="PROPHAGE INTEGRASE"/>
    <property type="match status" value="1"/>
</dbReference>
<dbReference type="Pfam" id="PF14657">
    <property type="entry name" value="Arm-DNA-bind_4"/>
    <property type="match status" value="1"/>
</dbReference>
<dbReference type="GO" id="GO:0003677">
    <property type="term" value="F:DNA binding"/>
    <property type="evidence" value="ECO:0007669"/>
    <property type="project" value="UniProtKB-KW"/>
</dbReference>
<gene>
    <name evidence="6" type="ORF">FC81_GL000017</name>
</gene>
<dbReference type="InterPro" id="IPR004107">
    <property type="entry name" value="Integrase_SAM-like_N"/>
</dbReference>
<feature type="domain" description="Tyr recombinase" evidence="5">
    <location>
        <begin position="176"/>
        <end position="379"/>
    </location>
</feature>
<dbReference type="InterPro" id="IPR013762">
    <property type="entry name" value="Integrase-like_cat_sf"/>
</dbReference>
<reference evidence="6 7" key="1">
    <citation type="journal article" date="2015" name="Genome Announc.">
        <title>Expanding the biotechnology potential of lactobacilli through comparative genomics of 213 strains and associated genera.</title>
        <authorList>
            <person name="Sun Z."/>
            <person name="Harris H.M."/>
            <person name="McCann A."/>
            <person name="Guo C."/>
            <person name="Argimon S."/>
            <person name="Zhang W."/>
            <person name="Yang X."/>
            <person name="Jeffery I.B."/>
            <person name="Cooney J.C."/>
            <person name="Kagawa T.F."/>
            <person name="Liu W."/>
            <person name="Song Y."/>
            <person name="Salvetti E."/>
            <person name="Wrobel A."/>
            <person name="Rasinkangas P."/>
            <person name="Parkhill J."/>
            <person name="Rea M.C."/>
            <person name="O'Sullivan O."/>
            <person name="Ritari J."/>
            <person name="Douillard F.P."/>
            <person name="Paul Ross R."/>
            <person name="Yang R."/>
            <person name="Briner A.E."/>
            <person name="Felis G.E."/>
            <person name="de Vos W.M."/>
            <person name="Barrangou R."/>
            <person name="Klaenhammer T.R."/>
            <person name="Caufield P.W."/>
            <person name="Cui Y."/>
            <person name="Zhang H."/>
            <person name="O'Toole P.W."/>
        </authorList>
    </citation>
    <scope>NUCLEOTIDE SEQUENCE [LARGE SCALE GENOMIC DNA]</scope>
    <source>
        <strain evidence="6 7">DSM 19910</strain>
    </source>
</reference>
<evidence type="ECO:0000313" key="7">
    <source>
        <dbReference type="Proteomes" id="UP000051621"/>
    </source>
</evidence>
<keyword evidence="4" id="KW-0233">DNA recombination</keyword>
<dbReference type="EMBL" id="AZEF01000005">
    <property type="protein sequence ID" value="KRL03294.1"/>
    <property type="molecule type" value="Genomic_DNA"/>
</dbReference>
<keyword evidence="3" id="KW-0238">DNA-binding</keyword>
<dbReference type="PATRIC" id="fig|1423731.3.peg.18"/>
<keyword evidence="2" id="KW-0229">DNA integration</keyword>
<dbReference type="Proteomes" id="UP000051621">
    <property type="component" value="Unassembled WGS sequence"/>
</dbReference>
<comment type="caution">
    <text evidence="6">The sequence shown here is derived from an EMBL/GenBank/DDBJ whole genome shotgun (WGS) entry which is preliminary data.</text>
</comment>
<dbReference type="STRING" id="1423731.FC81_GL000017"/>
<dbReference type="PANTHER" id="PTHR30629:SF2">
    <property type="entry name" value="PROPHAGE INTEGRASE INTS-RELATED"/>
    <property type="match status" value="1"/>
</dbReference>
<dbReference type="AlphaFoldDB" id="A0A0R1M5F7"/>
<dbReference type="Pfam" id="PF14659">
    <property type="entry name" value="Phage_int_SAM_3"/>
    <property type="match status" value="1"/>
</dbReference>
<dbReference type="CDD" id="cd01189">
    <property type="entry name" value="INT_ICEBs1_C_like"/>
    <property type="match status" value="1"/>
</dbReference>
<dbReference type="InterPro" id="IPR028259">
    <property type="entry name" value="AP2-like_int_N"/>
</dbReference>
<dbReference type="GO" id="GO:0015074">
    <property type="term" value="P:DNA integration"/>
    <property type="evidence" value="ECO:0007669"/>
    <property type="project" value="UniProtKB-KW"/>
</dbReference>
<protein>
    <submittedName>
        <fullName evidence="6">Site-specific recombinase</fullName>
    </submittedName>
</protein>
<accession>A0A0R1M5F7</accession>
<dbReference type="InterPro" id="IPR010998">
    <property type="entry name" value="Integrase_recombinase_N"/>
</dbReference>
<evidence type="ECO:0000313" key="6">
    <source>
        <dbReference type="EMBL" id="KRL03294.1"/>
    </source>
</evidence>
<dbReference type="PROSITE" id="PS51898">
    <property type="entry name" value="TYR_RECOMBINASE"/>
    <property type="match status" value="1"/>
</dbReference>
<dbReference type="InterPro" id="IPR011010">
    <property type="entry name" value="DNA_brk_join_enz"/>
</dbReference>
<organism evidence="6 7">
    <name type="scientific">Liquorilactobacillus capillatus DSM 19910</name>
    <dbReference type="NCBI Taxonomy" id="1423731"/>
    <lineage>
        <taxon>Bacteria</taxon>
        <taxon>Bacillati</taxon>
        <taxon>Bacillota</taxon>
        <taxon>Bacilli</taxon>
        <taxon>Lactobacillales</taxon>
        <taxon>Lactobacillaceae</taxon>
        <taxon>Liquorilactobacillus</taxon>
    </lineage>
</organism>
<dbReference type="InterPro" id="IPR002104">
    <property type="entry name" value="Integrase_catalytic"/>
</dbReference>
<comment type="similarity">
    <text evidence="1">Belongs to the 'phage' integrase family.</text>
</comment>
<name>A0A0R1M5F7_9LACO</name>